<reference evidence="14 15" key="1">
    <citation type="submission" date="2024-04" db="EMBL/GenBank/DDBJ databases">
        <title>Dissimilatory iodate-reducing microorganisms contribute to the enrichment of iodine in groundwater.</title>
        <authorList>
            <person name="Jiang Z."/>
        </authorList>
    </citation>
    <scope>NUCLEOTIDE SEQUENCE [LARGE SCALE GENOMIC DNA]</scope>
    <source>
        <strain evidence="14 15">NCP973</strain>
    </source>
</reference>
<dbReference type="Pfam" id="PF01406">
    <property type="entry name" value="tRNA-synt_1e"/>
    <property type="match status" value="1"/>
</dbReference>
<feature type="short sequence motif" description="'HIGH' region" evidence="12">
    <location>
        <begin position="31"/>
        <end position="41"/>
    </location>
</feature>
<dbReference type="EC" id="6.1.1.16" evidence="12"/>
<evidence type="ECO:0000256" key="2">
    <source>
        <dbReference type="ARBA" id="ARBA00005594"/>
    </source>
</evidence>
<dbReference type="SUPFAM" id="SSF47323">
    <property type="entry name" value="Anticodon-binding domain of a subclass of class I aminoacyl-tRNA synthetases"/>
    <property type="match status" value="1"/>
</dbReference>
<dbReference type="CDD" id="cd00672">
    <property type="entry name" value="CysRS_core"/>
    <property type="match status" value="1"/>
</dbReference>
<evidence type="ECO:0000256" key="4">
    <source>
        <dbReference type="ARBA" id="ARBA00022490"/>
    </source>
</evidence>
<dbReference type="GO" id="GO:0004817">
    <property type="term" value="F:cysteine-tRNA ligase activity"/>
    <property type="evidence" value="ECO:0007669"/>
    <property type="project" value="UniProtKB-EC"/>
</dbReference>
<comment type="subcellular location">
    <subcellularLocation>
        <location evidence="1 12">Cytoplasm</location>
    </subcellularLocation>
</comment>
<feature type="binding site" evidence="12">
    <location>
        <position position="269"/>
    </location>
    <ligand>
        <name>ATP</name>
        <dbReference type="ChEBI" id="CHEBI:30616"/>
    </ligand>
</feature>
<keyword evidence="8 12" id="KW-0862">Zinc</keyword>
<dbReference type="PANTHER" id="PTHR10890">
    <property type="entry name" value="CYSTEINYL-TRNA SYNTHETASE"/>
    <property type="match status" value="1"/>
</dbReference>
<feature type="short sequence motif" description="'KMSKS' region" evidence="12">
    <location>
        <begin position="266"/>
        <end position="270"/>
    </location>
</feature>
<evidence type="ECO:0000256" key="10">
    <source>
        <dbReference type="ARBA" id="ARBA00022917"/>
    </source>
</evidence>
<evidence type="ECO:0000256" key="12">
    <source>
        <dbReference type="HAMAP-Rule" id="MF_00041"/>
    </source>
</evidence>
<gene>
    <name evidence="12 14" type="primary">cysS</name>
    <name evidence="14" type="ORF">AADV58_13420</name>
</gene>
<dbReference type="InterPro" id="IPR009080">
    <property type="entry name" value="tRNAsynth_Ia_anticodon-bd"/>
</dbReference>
<dbReference type="Pfam" id="PF23493">
    <property type="entry name" value="CysS_C"/>
    <property type="match status" value="1"/>
</dbReference>
<keyword evidence="6 12" id="KW-0479">Metal-binding</keyword>
<dbReference type="Gene3D" id="1.20.120.1910">
    <property type="entry name" value="Cysteine-tRNA ligase, C-terminal anti-codon recognition domain"/>
    <property type="match status" value="1"/>
</dbReference>
<evidence type="ECO:0000256" key="3">
    <source>
        <dbReference type="ARBA" id="ARBA00011245"/>
    </source>
</evidence>
<evidence type="ECO:0000256" key="11">
    <source>
        <dbReference type="ARBA" id="ARBA00023146"/>
    </source>
</evidence>
<evidence type="ECO:0000313" key="14">
    <source>
        <dbReference type="EMBL" id="WZJ20935.1"/>
    </source>
</evidence>
<accession>A0ABZ2XE83</accession>
<dbReference type="EMBL" id="CP151406">
    <property type="protein sequence ID" value="WZJ20935.1"/>
    <property type="molecule type" value="Genomic_DNA"/>
</dbReference>
<keyword evidence="7 12" id="KW-0547">Nucleotide-binding</keyword>
<dbReference type="InterPro" id="IPR015803">
    <property type="entry name" value="Cys-tRNA-ligase"/>
</dbReference>
<dbReference type="InterPro" id="IPR015273">
    <property type="entry name" value="Cys-tRNA-synt_Ia_DALR"/>
</dbReference>
<comment type="catalytic activity">
    <reaction evidence="12">
        <text>tRNA(Cys) + L-cysteine + ATP = L-cysteinyl-tRNA(Cys) + AMP + diphosphate</text>
        <dbReference type="Rhea" id="RHEA:17773"/>
        <dbReference type="Rhea" id="RHEA-COMP:9661"/>
        <dbReference type="Rhea" id="RHEA-COMP:9679"/>
        <dbReference type="ChEBI" id="CHEBI:30616"/>
        <dbReference type="ChEBI" id="CHEBI:33019"/>
        <dbReference type="ChEBI" id="CHEBI:35235"/>
        <dbReference type="ChEBI" id="CHEBI:78442"/>
        <dbReference type="ChEBI" id="CHEBI:78517"/>
        <dbReference type="ChEBI" id="CHEBI:456215"/>
        <dbReference type="EC" id="6.1.1.16"/>
    </reaction>
</comment>
<feature type="binding site" evidence="12">
    <location>
        <position position="29"/>
    </location>
    <ligand>
        <name>Zn(2+)</name>
        <dbReference type="ChEBI" id="CHEBI:29105"/>
    </ligand>
</feature>
<evidence type="ECO:0000256" key="5">
    <source>
        <dbReference type="ARBA" id="ARBA00022598"/>
    </source>
</evidence>
<feature type="binding site" evidence="12">
    <location>
        <position position="209"/>
    </location>
    <ligand>
        <name>Zn(2+)</name>
        <dbReference type="ChEBI" id="CHEBI:29105"/>
    </ligand>
</feature>
<dbReference type="InterPro" id="IPR024909">
    <property type="entry name" value="Cys-tRNA/MSH_ligase"/>
</dbReference>
<evidence type="ECO:0000313" key="15">
    <source>
        <dbReference type="Proteomes" id="UP001479520"/>
    </source>
</evidence>
<dbReference type="SUPFAM" id="SSF52374">
    <property type="entry name" value="Nucleotidylyl transferase"/>
    <property type="match status" value="1"/>
</dbReference>
<dbReference type="PRINTS" id="PR00983">
    <property type="entry name" value="TRNASYNTHCYS"/>
</dbReference>
<name>A0ABZ2XE83_9RHOO</name>
<evidence type="ECO:0000256" key="8">
    <source>
        <dbReference type="ARBA" id="ARBA00022833"/>
    </source>
</evidence>
<evidence type="ECO:0000256" key="1">
    <source>
        <dbReference type="ARBA" id="ARBA00004496"/>
    </source>
</evidence>
<organism evidence="14 15">
    <name type="scientific">Azonexus hydrophilus</name>
    <dbReference type="NCBI Taxonomy" id="418702"/>
    <lineage>
        <taxon>Bacteria</taxon>
        <taxon>Pseudomonadati</taxon>
        <taxon>Pseudomonadota</taxon>
        <taxon>Betaproteobacteria</taxon>
        <taxon>Rhodocyclales</taxon>
        <taxon>Azonexaceae</taxon>
        <taxon>Azonexus</taxon>
    </lineage>
</organism>
<keyword evidence="5 12" id="KW-0436">Ligase</keyword>
<keyword evidence="4 12" id="KW-0963">Cytoplasm</keyword>
<keyword evidence="15" id="KW-1185">Reference proteome</keyword>
<dbReference type="PANTHER" id="PTHR10890:SF3">
    <property type="entry name" value="CYSTEINE--TRNA LIGASE, CYTOPLASMIC"/>
    <property type="match status" value="1"/>
</dbReference>
<dbReference type="InterPro" id="IPR014729">
    <property type="entry name" value="Rossmann-like_a/b/a_fold"/>
</dbReference>
<comment type="similarity">
    <text evidence="2 12">Belongs to the class-I aminoacyl-tRNA synthetase family.</text>
</comment>
<feature type="binding site" evidence="12">
    <location>
        <position position="238"/>
    </location>
    <ligand>
        <name>Zn(2+)</name>
        <dbReference type="ChEBI" id="CHEBI:29105"/>
    </ligand>
</feature>
<comment type="cofactor">
    <cofactor evidence="12">
        <name>Zn(2+)</name>
        <dbReference type="ChEBI" id="CHEBI:29105"/>
    </cofactor>
    <text evidence="12">Binds 1 zinc ion per subunit.</text>
</comment>
<keyword evidence="10 12" id="KW-0648">Protein biosynthesis</keyword>
<evidence type="ECO:0000259" key="13">
    <source>
        <dbReference type="SMART" id="SM00840"/>
    </source>
</evidence>
<comment type="subunit">
    <text evidence="3 12">Monomer.</text>
</comment>
<evidence type="ECO:0000256" key="7">
    <source>
        <dbReference type="ARBA" id="ARBA00022741"/>
    </source>
</evidence>
<dbReference type="InterPro" id="IPR032678">
    <property type="entry name" value="tRNA-synt_1_cat_dom"/>
</dbReference>
<dbReference type="SMART" id="SM00840">
    <property type="entry name" value="DALR_2"/>
    <property type="match status" value="1"/>
</dbReference>
<sequence>MTIRLHNTLSRQKEVFVPADLQRVTMYVCGPTVYNYVHIGNARPVVVFDVLYRLLARHFPQVIYARNITDVDDKINAAAAANGEAIRVLAERFAAAYREDMAQLNALPPGVEPWATEHVPQMIALIECLIERGHAYAAEGHVLFHVPSLPDYGKLSGRHREDMIAGARVEVAPYKRDPADFVLWKPSTAAQPGWESPWGVGRPGWHIECTAMINTHLGPSIDIHGGGQDLIFPHHENEIAQGEGAHGGQYCRYWLHNGYVTVDGEKMSKSLGNFRTVRDLLQHYPGEVIRYALLAGHYRKPLDFSLSALDQARAALDRLYASLPATGSPPPKVRAEAVEAALADDLNTPLALACLHETASALRKCSDPDEQSRLLAVLRDGADLLGLLQADPTQWRQQGGMAATGQASGPSPEQIEALIAARQAARAARDFARADALRQELAALGIGIEDSASGTTWHRLHAEPVASRRAQSGPAGQ</sequence>
<evidence type="ECO:0000256" key="6">
    <source>
        <dbReference type="ARBA" id="ARBA00022723"/>
    </source>
</evidence>
<dbReference type="HAMAP" id="MF_00041">
    <property type="entry name" value="Cys_tRNA_synth"/>
    <property type="match status" value="1"/>
</dbReference>
<feature type="domain" description="Cysteinyl-tRNA synthetase class Ia DALR" evidence="13">
    <location>
        <begin position="337"/>
        <end position="396"/>
    </location>
</feature>
<dbReference type="RefSeq" id="WP_341743435.1">
    <property type="nucleotide sequence ID" value="NZ_CP151406.1"/>
</dbReference>
<feature type="binding site" evidence="12">
    <location>
        <position position="234"/>
    </location>
    <ligand>
        <name>Zn(2+)</name>
        <dbReference type="ChEBI" id="CHEBI:29105"/>
    </ligand>
</feature>
<proteinExistence type="inferred from homology"/>
<dbReference type="InterPro" id="IPR056411">
    <property type="entry name" value="CysS_C"/>
</dbReference>
<keyword evidence="11 12" id="KW-0030">Aminoacyl-tRNA synthetase</keyword>
<evidence type="ECO:0000256" key="9">
    <source>
        <dbReference type="ARBA" id="ARBA00022840"/>
    </source>
</evidence>
<keyword evidence="9 12" id="KW-0067">ATP-binding</keyword>
<dbReference type="Pfam" id="PF09190">
    <property type="entry name" value="DALR_2"/>
    <property type="match status" value="1"/>
</dbReference>
<dbReference type="Proteomes" id="UP001479520">
    <property type="component" value="Chromosome"/>
</dbReference>
<dbReference type="Gene3D" id="3.40.50.620">
    <property type="entry name" value="HUPs"/>
    <property type="match status" value="1"/>
</dbReference>
<protein>
    <recommendedName>
        <fullName evidence="12">Cysteine--tRNA ligase</fullName>
        <ecNumber evidence="12">6.1.1.16</ecNumber>
    </recommendedName>
    <alternativeName>
        <fullName evidence="12">Cysteinyl-tRNA synthetase</fullName>
        <shortName evidence="12">CysRS</shortName>
    </alternativeName>
</protein>
<dbReference type="NCBIfam" id="TIGR00435">
    <property type="entry name" value="cysS"/>
    <property type="match status" value="1"/>
</dbReference>